<sequence>MKIERASFDKIFASKFWTKLRESIVPFGETPEKTEFLDKLYKGITDFTYNPKNPRDYIVINKHNGISRYVPTFSRQDYCVFFLCIKLLENEIAVNRVEGTFGGWTLGNPIRLKEEQEILELDYIPFNTINELDWIQEWQSFQNIAKKYRDLDDWQCFINLDIANFYDCVNLTILERKIRHVVPKAKQDVVTLLFHFLQNWNKKLEGYNLKTVGIPQDEIGDCSRILANFYLQDYDLIMSEICDKYGAKYIRFADDQIIYAKDILVAKNILFEASRELLKVNLNFNSSKVREFKSKEEFDIYWAFELFELLKDKTDKDLINLAVEKYFKLLDSNIRFRDNSVLKRILTVDNKLIEPKFRHRLIAMFFNPDFLAQLTLWHFKRIREFIDNDNEFFGELDSMVETVPFNSYQYNLLAFYKKERKDFDCSELEKRIEELRLK</sequence>
<dbReference type="CDD" id="cd01646">
    <property type="entry name" value="RT_Bac_retron_I"/>
    <property type="match status" value="1"/>
</dbReference>
<dbReference type="InterPro" id="IPR000477">
    <property type="entry name" value="RT_dom"/>
</dbReference>
<dbReference type="PROSITE" id="PS50878">
    <property type="entry name" value="RT_POL"/>
    <property type="match status" value="1"/>
</dbReference>
<evidence type="ECO:0000259" key="1">
    <source>
        <dbReference type="PROSITE" id="PS50878"/>
    </source>
</evidence>
<feature type="domain" description="Reverse transcriptase" evidence="1">
    <location>
        <begin position="1"/>
        <end position="306"/>
    </location>
</feature>
<dbReference type="GO" id="GO:0003964">
    <property type="term" value="F:RNA-directed DNA polymerase activity"/>
    <property type="evidence" value="ECO:0007669"/>
    <property type="project" value="UniProtKB-KW"/>
</dbReference>
<dbReference type="Proteomes" id="UP000248054">
    <property type="component" value="Unassembled WGS sequence"/>
</dbReference>
<dbReference type="OrthoDB" id="623545at2"/>
<reference evidence="2 3" key="1">
    <citation type="submission" date="2018-06" db="EMBL/GenBank/DDBJ databases">
        <title>Genomic Encyclopedia of Type Strains, Phase III (KMG-III): the genomes of soil and plant-associated and newly described type strains.</title>
        <authorList>
            <person name="Whitman W."/>
        </authorList>
    </citation>
    <scope>NUCLEOTIDE SEQUENCE [LARGE SCALE GENOMIC DNA]</scope>
    <source>
        <strain evidence="2 3">CECT 7945</strain>
    </source>
</reference>
<accession>A0A2V4XFC4</accession>
<proteinExistence type="predicted"/>
<keyword evidence="3" id="KW-1185">Reference proteome</keyword>
<evidence type="ECO:0000313" key="3">
    <source>
        <dbReference type="Proteomes" id="UP000248054"/>
    </source>
</evidence>
<dbReference type="Pfam" id="PF00078">
    <property type="entry name" value="RVT_1"/>
    <property type="match status" value="1"/>
</dbReference>
<keyword evidence="2" id="KW-0548">Nucleotidyltransferase</keyword>
<evidence type="ECO:0000313" key="2">
    <source>
        <dbReference type="EMBL" id="PYE78635.1"/>
    </source>
</evidence>
<dbReference type="RefSeq" id="WP_110476634.1">
    <property type="nucleotide sequence ID" value="NZ_BMWQ01000025.1"/>
</dbReference>
<dbReference type="AlphaFoldDB" id="A0A2V4XFC4"/>
<comment type="caution">
    <text evidence="2">The sequence shown here is derived from an EMBL/GenBank/DDBJ whole genome shotgun (WGS) entry which is preliminary data.</text>
</comment>
<keyword evidence="2" id="KW-0695">RNA-directed DNA polymerase</keyword>
<keyword evidence="2" id="KW-0808">Transferase</keyword>
<name>A0A2V4XFC4_9FLAO</name>
<protein>
    <submittedName>
        <fullName evidence="2">Reverse transcriptase (RNA-dependent DNA polymerase)</fullName>
    </submittedName>
</protein>
<dbReference type="EMBL" id="QJTD01000024">
    <property type="protein sequence ID" value="PYE78635.1"/>
    <property type="molecule type" value="Genomic_DNA"/>
</dbReference>
<gene>
    <name evidence="2" type="ORF">DFQ11_1243</name>
</gene>
<organism evidence="2 3">
    <name type="scientific">Winogradskyella epiphytica</name>
    <dbReference type="NCBI Taxonomy" id="262005"/>
    <lineage>
        <taxon>Bacteria</taxon>
        <taxon>Pseudomonadati</taxon>
        <taxon>Bacteroidota</taxon>
        <taxon>Flavobacteriia</taxon>
        <taxon>Flavobacteriales</taxon>
        <taxon>Flavobacteriaceae</taxon>
        <taxon>Winogradskyella</taxon>
    </lineage>
</organism>